<evidence type="ECO:0000256" key="15">
    <source>
        <dbReference type="SAM" id="Phobius"/>
    </source>
</evidence>
<dbReference type="AlphaFoldDB" id="A0A803MED4"/>
<evidence type="ECO:0000256" key="11">
    <source>
        <dbReference type="ARBA" id="ARBA00022989"/>
    </source>
</evidence>
<dbReference type="PANTHER" id="PTHR14155">
    <property type="entry name" value="RING FINGER DOMAIN-CONTAINING"/>
    <property type="match status" value="1"/>
</dbReference>
<sequence>MGRKNSLYLLLLVISPVLVSAEKGKSGWWSTFLISTIYIGFIVFAAGLAIFIRRYRERRDQLNNDNVERAPGLDVEEIDSLPSLRFAQIKMYRNEKGEQQELECVVCLSEFKDEEVLRILPDCLHVFHPHCIAPWLASHITCPVCSELSSYRGLRSVAHKP</sequence>
<dbReference type="CDD" id="cd16454">
    <property type="entry name" value="RING-H2_PA-TM-RING"/>
    <property type="match status" value="1"/>
</dbReference>
<dbReference type="EnsemblPlants" id="AUR62027827-RA">
    <property type="protein sequence ID" value="AUR62027827-RA:cds"/>
    <property type="gene ID" value="AUR62027827"/>
</dbReference>
<dbReference type="SMART" id="SM00184">
    <property type="entry name" value="RING"/>
    <property type="match status" value="1"/>
</dbReference>
<evidence type="ECO:0000256" key="16">
    <source>
        <dbReference type="SAM" id="SignalP"/>
    </source>
</evidence>
<proteinExistence type="inferred from homology"/>
<reference evidence="18" key="2">
    <citation type="submission" date="2021-03" db="UniProtKB">
        <authorList>
            <consortium name="EnsemblPlants"/>
        </authorList>
    </citation>
    <scope>IDENTIFICATION</scope>
</reference>
<dbReference type="Proteomes" id="UP000596660">
    <property type="component" value="Unplaced"/>
</dbReference>
<dbReference type="OMA" id="SIPWRTN"/>
<dbReference type="SUPFAM" id="SSF57850">
    <property type="entry name" value="RING/U-box"/>
    <property type="match status" value="1"/>
</dbReference>
<dbReference type="GO" id="GO:0061630">
    <property type="term" value="F:ubiquitin protein ligase activity"/>
    <property type="evidence" value="ECO:0007669"/>
    <property type="project" value="UniProtKB-EC"/>
</dbReference>
<evidence type="ECO:0000256" key="12">
    <source>
        <dbReference type="ARBA" id="ARBA00023136"/>
    </source>
</evidence>
<evidence type="ECO:0000259" key="17">
    <source>
        <dbReference type="PROSITE" id="PS50089"/>
    </source>
</evidence>
<accession>A0A803MED4</accession>
<keyword evidence="11 15" id="KW-1133">Transmembrane helix</keyword>
<evidence type="ECO:0000256" key="10">
    <source>
        <dbReference type="ARBA" id="ARBA00022833"/>
    </source>
</evidence>
<dbReference type="Gene3D" id="3.30.40.10">
    <property type="entry name" value="Zinc/RING finger domain, C3HC4 (zinc finger)"/>
    <property type="match status" value="1"/>
</dbReference>
<evidence type="ECO:0000256" key="4">
    <source>
        <dbReference type="ARBA" id="ARBA00012483"/>
    </source>
</evidence>
<evidence type="ECO:0000256" key="14">
    <source>
        <dbReference type="PROSITE-ProRule" id="PRU00175"/>
    </source>
</evidence>
<dbReference type="GO" id="GO:0008270">
    <property type="term" value="F:zinc ion binding"/>
    <property type="evidence" value="ECO:0007669"/>
    <property type="project" value="UniProtKB-KW"/>
</dbReference>
<dbReference type="PROSITE" id="PS50089">
    <property type="entry name" value="ZF_RING_2"/>
    <property type="match status" value="1"/>
</dbReference>
<dbReference type="InterPro" id="IPR013083">
    <property type="entry name" value="Znf_RING/FYVE/PHD"/>
</dbReference>
<evidence type="ECO:0000313" key="18">
    <source>
        <dbReference type="EnsemblPlants" id="AUR62027827-RA:cds"/>
    </source>
</evidence>
<feature type="signal peptide" evidence="16">
    <location>
        <begin position="1"/>
        <end position="21"/>
    </location>
</feature>
<keyword evidence="19" id="KW-1185">Reference proteome</keyword>
<keyword evidence="8 14" id="KW-0863">Zinc-finger</keyword>
<keyword evidence="12 15" id="KW-0472">Membrane</keyword>
<comment type="pathway">
    <text evidence="3">Protein modification; protein ubiquitination.</text>
</comment>
<keyword evidence="10" id="KW-0862">Zinc</keyword>
<dbReference type="PANTHER" id="PTHR14155:SF627">
    <property type="entry name" value="OS06G0192800 PROTEIN"/>
    <property type="match status" value="1"/>
</dbReference>
<evidence type="ECO:0000256" key="13">
    <source>
        <dbReference type="ARBA" id="ARBA00024209"/>
    </source>
</evidence>
<dbReference type="InterPro" id="IPR001841">
    <property type="entry name" value="Znf_RING"/>
</dbReference>
<comment type="similarity">
    <text evidence="13">Belongs to the RING-type zinc finger family. ATL subfamily.</text>
</comment>
<dbReference type="FunFam" id="3.30.40.10:FF:000187">
    <property type="entry name" value="E3 ubiquitin-protein ligase ATL6"/>
    <property type="match status" value="1"/>
</dbReference>
<evidence type="ECO:0000256" key="6">
    <source>
        <dbReference type="ARBA" id="ARBA00022692"/>
    </source>
</evidence>
<keyword evidence="16" id="KW-0732">Signal</keyword>
<comment type="subcellular location">
    <subcellularLocation>
        <location evidence="2">Membrane</location>
        <topology evidence="2">Single-pass membrane protein</topology>
    </subcellularLocation>
</comment>
<feature type="transmembrane region" description="Helical" evidence="15">
    <location>
        <begin position="31"/>
        <end position="52"/>
    </location>
</feature>
<feature type="domain" description="RING-type" evidence="17">
    <location>
        <begin position="104"/>
        <end position="146"/>
    </location>
</feature>
<dbReference type="GO" id="GO:0016020">
    <property type="term" value="C:membrane"/>
    <property type="evidence" value="ECO:0007669"/>
    <property type="project" value="UniProtKB-SubCell"/>
</dbReference>
<keyword evidence="5" id="KW-0808">Transferase</keyword>
<keyword evidence="7" id="KW-0479">Metal-binding</keyword>
<protein>
    <recommendedName>
        <fullName evidence="4">RING-type E3 ubiquitin transferase</fullName>
        <ecNumber evidence="4">2.3.2.27</ecNumber>
    </recommendedName>
</protein>
<evidence type="ECO:0000256" key="1">
    <source>
        <dbReference type="ARBA" id="ARBA00000900"/>
    </source>
</evidence>
<name>A0A803MED4_CHEQI</name>
<dbReference type="Gramene" id="AUR62027827-RA">
    <property type="protein sequence ID" value="AUR62027827-RA:cds"/>
    <property type="gene ID" value="AUR62027827"/>
</dbReference>
<keyword evidence="9" id="KW-0833">Ubl conjugation pathway</keyword>
<evidence type="ECO:0000256" key="7">
    <source>
        <dbReference type="ARBA" id="ARBA00022723"/>
    </source>
</evidence>
<dbReference type="EC" id="2.3.2.27" evidence="4"/>
<evidence type="ECO:0000256" key="2">
    <source>
        <dbReference type="ARBA" id="ARBA00004167"/>
    </source>
</evidence>
<reference evidence="18" key="1">
    <citation type="journal article" date="2017" name="Nature">
        <title>The genome of Chenopodium quinoa.</title>
        <authorList>
            <person name="Jarvis D.E."/>
            <person name="Ho Y.S."/>
            <person name="Lightfoot D.J."/>
            <person name="Schmoeckel S.M."/>
            <person name="Li B."/>
            <person name="Borm T.J.A."/>
            <person name="Ohyanagi H."/>
            <person name="Mineta K."/>
            <person name="Michell C.T."/>
            <person name="Saber N."/>
            <person name="Kharbatia N.M."/>
            <person name="Rupper R.R."/>
            <person name="Sharp A.R."/>
            <person name="Dally N."/>
            <person name="Boughton B.A."/>
            <person name="Woo Y.H."/>
            <person name="Gao G."/>
            <person name="Schijlen E.G.W.M."/>
            <person name="Guo X."/>
            <person name="Momin A.A."/>
            <person name="Negrao S."/>
            <person name="Al-Babili S."/>
            <person name="Gehring C."/>
            <person name="Roessner U."/>
            <person name="Jung C."/>
            <person name="Murphy K."/>
            <person name="Arold S.T."/>
            <person name="Gojobori T."/>
            <person name="van der Linden C.G."/>
            <person name="van Loo E.N."/>
            <person name="Jellen E.N."/>
            <person name="Maughan P.J."/>
            <person name="Tester M."/>
        </authorList>
    </citation>
    <scope>NUCLEOTIDE SEQUENCE [LARGE SCALE GENOMIC DNA]</scope>
    <source>
        <strain evidence="18">cv. PI 614886</strain>
    </source>
</reference>
<evidence type="ECO:0000313" key="19">
    <source>
        <dbReference type="Proteomes" id="UP000596660"/>
    </source>
</evidence>
<keyword evidence="6 15" id="KW-0812">Transmembrane</keyword>
<feature type="chain" id="PRO_5031509564" description="RING-type E3 ubiquitin transferase" evidence="16">
    <location>
        <begin position="22"/>
        <end position="161"/>
    </location>
</feature>
<evidence type="ECO:0000256" key="8">
    <source>
        <dbReference type="ARBA" id="ARBA00022771"/>
    </source>
</evidence>
<evidence type="ECO:0000256" key="5">
    <source>
        <dbReference type="ARBA" id="ARBA00022679"/>
    </source>
</evidence>
<evidence type="ECO:0000256" key="9">
    <source>
        <dbReference type="ARBA" id="ARBA00022786"/>
    </source>
</evidence>
<dbReference type="InterPro" id="IPR053238">
    <property type="entry name" value="RING-H2_zinc_finger"/>
</dbReference>
<dbReference type="Pfam" id="PF13639">
    <property type="entry name" value="zf-RING_2"/>
    <property type="match status" value="1"/>
</dbReference>
<organism evidence="18 19">
    <name type="scientific">Chenopodium quinoa</name>
    <name type="common">Quinoa</name>
    <dbReference type="NCBI Taxonomy" id="63459"/>
    <lineage>
        <taxon>Eukaryota</taxon>
        <taxon>Viridiplantae</taxon>
        <taxon>Streptophyta</taxon>
        <taxon>Embryophyta</taxon>
        <taxon>Tracheophyta</taxon>
        <taxon>Spermatophyta</taxon>
        <taxon>Magnoliopsida</taxon>
        <taxon>eudicotyledons</taxon>
        <taxon>Gunneridae</taxon>
        <taxon>Pentapetalae</taxon>
        <taxon>Caryophyllales</taxon>
        <taxon>Chenopodiaceae</taxon>
        <taxon>Chenopodioideae</taxon>
        <taxon>Atripliceae</taxon>
        <taxon>Chenopodium</taxon>
    </lineage>
</organism>
<evidence type="ECO:0000256" key="3">
    <source>
        <dbReference type="ARBA" id="ARBA00004906"/>
    </source>
</evidence>
<comment type="catalytic activity">
    <reaction evidence="1">
        <text>S-ubiquitinyl-[E2 ubiquitin-conjugating enzyme]-L-cysteine + [acceptor protein]-L-lysine = [E2 ubiquitin-conjugating enzyme]-L-cysteine + N(6)-ubiquitinyl-[acceptor protein]-L-lysine.</text>
        <dbReference type="EC" id="2.3.2.27"/>
    </reaction>
</comment>